<keyword evidence="2" id="KW-1185">Reference proteome</keyword>
<dbReference type="RefSeq" id="WP_191139310.1">
    <property type="nucleotide sequence ID" value="NZ_JACXAG020000002.1"/>
</dbReference>
<sequence>MDKNKNRVTFERRDFPLPHHIESTASELIAYFKVTNLYLPQICSMIQISKRWTIDTLHVHLGRWKQAFAKLKNTARLLATLESGFLDCRNDGEIHLLRGALLESILLGRYQSSIHLRGSFGQGVQVIIHKDKERLPVHYQCNQKISKRCHDRMTVDFGHWDGKHGNYFECKVQPKGFGCKEVMYMRELKKQMEQAQLPHTCFFVSIFQSDELHIRLVNWSVQGFVVPVGISELKLF</sequence>
<evidence type="ECO:0000313" key="2">
    <source>
        <dbReference type="Proteomes" id="UP000661691"/>
    </source>
</evidence>
<protein>
    <submittedName>
        <fullName evidence="1">Uncharacterized protein</fullName>
    </submittedName>
</protein>
<dbReference type="Proteomes" id="UP000661691">
    <property type="component" value="Unassembled WGS sequence"/>
</dbReference>
<organism evidence="1 2">
    <name type="scientific">Polycladospora coralii</name>
    <dbReference type="NCBI Taxonomy" id="2771432"/>
    <lineage>
        <taxon>Bacteria</taxon>
        <taxon>Bacillati</taxon>
        <taxon>Bacillota</taxon>
        <taxon>Bacilli</taxon>
        <taxon>Bacillales</taxon>
        <taxon>Thermoactinomycetaceae</taxon>
        <taxon>Polycladospora</taxon>
    </lineage>
</organism>
<dbReference type="EMBL" id="JACXAH010000001">
    <property type="protein sequence ID" value="MBD1370778.1"/>
    <property type="molecule type" value="Genomic_DNA"/>
</dbReference>
<name>A0A926N7D2_9BACL</name>
<reference evidence="1" key="1">
    <citation type="submission" date="2020-09" db="EMBL/GenBank/DDBJ databases">
        <title>A novel bacterium of genus Hazenella, isolated from South China Sea.</title>
        <authorList>
            <person name="Huang H."/>
            <person name="Mo K."/>
            <person name="Hu Y."/>
        </authorList>
    </citation>
    <scope>NUCLEOTIDE SEQUENCE</scope>
    <source>
        <strain evidence="1">IB182357</strain>
    </source>
</reference>
<accession>A0A926N7D2</accession>
<dbReference type="AlphaFoldDB" id="A0A926N7D2"/>
<evidence type="ECO:0000313" key="1">
    <source>
        <dbReference type="EMBL" id="MBD1370778.1"/>
    </source>
</evidence>
<gene>
    <name evidence="1" type="ORF">IC620_00185</name>
</gene>
<proteinExistence type="predicted"/>
<comment type="caution">
    <text evidence="1">The sequence shown here is derived from an EMBL/GenBank/DDBJ whole genome shotgun (WGS) entry which is preliminary data.</text>
</comment>